<name>B8M8X0_TALSN</name>
<protein>
    <submittedName>
        <fullName evidence="2">Uncharacterized protein</fullName>
    </submittedName>
</protein>
<dbReference type="OrthoDB" id="5333563at2759"/>
<dbReference type="GeneID" id="8107881"/>
<dbReference type="Proteomes" id="UP000001745">
    <property type="component" value="Unassembled WGS sequence"/>
</dbReference>
<gene>
    <name evidence="2" type="ORF">TSTA_038390</name>
</gene>
<feature type="chain" id="PRO_5002877470" evidence="1">
    <location>
        <begin position="23"/>
        <end position="193"/>
    </location>
</feature>
<sequence>MRFLNSLNYLLSGLAVLQGSEAAIAALNSLHQAGVTNIPLDLAGSVHDDLFAKFGWGAMGAGALADVRYTERALQATAQGFFSIIWDFGSAQGAAEAVNQIREYAENTYKRSDEEDEDLFAITGLRFGDLPSSAFPPEGAVAENSALAKRANTVCFNRSGYSFTRNVFDATDPTANTNFNQCESCQGGTRNGC</sequence>
<feature type="signal peptide" evidence="1">
    <location>
        <begin position="1"/>
        <end position="22"/>
    </location>
</feature>
<reference evidence="3" key="1">
    <citation type="journal article" date="2015" name="Genome Announc.">
        <title>Genome sequence of the AIDS-associated pathogen Penicillium marneffei (ATCC18224) and its near taxonomic relative Talaromyces stipitatus (ATCC10500).</title>
        <authorList>
            <person name="Nierman W.C."/>
            <person name="Fedorova-Abrams N.D."/>
            <person name="Andrianopoulos A."/>
        </authorList>
    </citation>
    <scope>NUCLEOTIDE SEQUENCE [LARGE SCALE GENOMIC DNA]</scope>
    <source>
        <strain evidence="3">ATCC 10500 / CBS 375.48 / QM 6759 / NRRL 1006</strain>
    </source>
</reference>
<dbReference type="EMBL" id="EQ962654">
    <property type="protein sequence ID" value="EED20633.1"/>
    <property type="molecule type" value="Genomic_DNA"/>
</dbReference>
<proteinExistence type="predicted"/>
<dbReference type="HOGENOM" id="CLU_1409662_0_0_1"/>
<accession>B8M8X0</accession>
<keyword evidence="1" id="KW-0732">Signal</keyword>
<evidence type="ECO:0000313" key="2">
    <source>
        <dbReference type="EMBL" id="EED20633.1"/>
    </source>
</evidence>
<dbReference type="VEuPathDB" id="FungiDB:TSTA_038390"/>
<evidence type="ECO:0000256" key="1">
    <source>
        <dbReference type="SAM" id="SignalP"/>
    </source>
</evidence>
<keyword evidence="3" id="KW-1185">Reference proteome</keyword>
<dbReference type="RefSeq" id="XP_002481067.1">
    <property type="nucleotide sequence ID" value="XM_002481022.1"/>
</dbReference>
<dbReference type="AlphaFoldDB" id="B8M8X0"/>
<evidence type="ECO:0000313" key="3">
    <source>
        <dbReference type="Proteomes" id="UP000001745"/>
    </source>
</evidence>
<dbReference type="InParanoid" id="B8M8X0"/>
<organism evidence="2 3">
    <name type="scientific">Talaromyces stipitatus (strain ATCC 10500 / CBS 375.48 / QM 6759 / NRRL 1006)</name>
    <name type="common">Penicillium stipitatum</name>
    <dbReference type="NCBI Taxonomy" id="441959"/>
    <lineage>
        <taxon>Eukaryota</taxon>
        <taxon>Fungi</taxon>
        <taxon>Dikarya</taxon>
        <taxon>Ascomycota</taxon>
        <taxon>Pezizomycotina</taxon>
        <taxon>Eurotiomycetes</taxon>
        <taxon>Eurotiomycetidae</taxon>
        <taxon>Eurotiales</taxon>
        <taxon>Trichocomaceae</taxon>
        <taxon>Talaromyces</taxon>
        <taxon>Talaromyces sect. Talaromyces</taxon>
    </lineage>
</organism>